<proteinExistence type="inferred from homology"/>
<evidence type="ECO:0000256" key="1">
    <source>
        <dbReference type="ARBA" id="ARBA00004903"/>
    </source>
</evidence>
<evidence type="ECO:0000313" key="11">
    <source>
        <dbReference type="EMBL" id="KRO38813.1"/>
    </source>
</evidence>
<dbReference type="GO" id="GO:0004146">
    <property type="term" value="F:dihydrofolate reductase activity"/>
    <property type="evidence" value="ECO:0007669"/>
    <property type="project" value="UniProtKB-EC"/>
</dbReference>
<dbReference type="PIRSF" id="PIRSF000194">
    <property type="entry name" value="DHFR"/>
    <property type="match status" value="1"/>
</dbReference>
<comment type="catalytic activity">
    <reaction evidence="8">
        <text>(6S)-5,6,7,8-tetrahydrofolate + NADP(+) = 7,8-dihydrofolate + NADPH + H(+)</text>
        <dbReference type="Rhea" id="RHEA:15009"/>
        <dbReference type="ChEBI" id="CHEBI:15378"/>
        <dbReference type="ChEBI" id="CHEBI:57451"/>
        <dbReference type="ChEBI" id="CHEBI:57453"/>
        <dbReference type="ChEBI" id="CHEBI:57783"/>
        <dbReference type="ChEBI" id="CHEBI:58349"/>
        <dbReference type="EC" id="1.5.1.3"/>
    </reaction>
</comment>
<evidence type="ECO:0000256" key="8">
    <source>
        <dbReference type="PIRNR" id="PIRNR000194"/>
    </source>
</evidence>
<dbReference type="AlphaFoldDB" id="A0A0R2PS58"/>
<dbReference type="GO" id="GO:0006730">
    <property type="term" value="P:one-carbon metabolic process"/>
    <property type="evidence" value="ECO:0007669"/>
    <property type="project" value="UniProtKB-KW"/>
</dbReference>
<dbReference type="InterPro" id="IPR012259">
    <property type="entry name" value="DHFR"/>
</dbReference>
<dbReference type="GO" id="GO:0050661">
    <property type="term" value="F:NADP binding"/>
    <property type="evidence" value="ECO:0007669"/>
    <property type="project" value="InterPro"/>
</dbReference>
<dbReference type="EMBL" id="LIAV01000284">
    <property type="protein sequence ID" value="KRO38813.1"/>
    <property type="molecule type" value="Genomic_DNA"/>
</dbReference>
<comment type="similarity">
    <text evidence="2 8 9">Belongs to the dihydrofolate reductase family.</text>
</comment>
<dbReference type="SUPFAM" id="SSF53597">
    <property type="entry name" value="Dihydrofolate reductase-like"/>
    <property type="match status" value="1"/>
</dbReference>
<evidence type="ECO:0000313" key="12">
    <source>
        <dbReference type="Proteomes" id="UP000050874"/>
    </source>
</evidence>
<protein>
    <recommendedName>
        <fullName evidence="3 8">Dihydrofolate reductase</fullName>
        <ecNumber evidence="3 8">1.5.1.3</ecNumber>
    </recommendedName>
</protein>
<dbReference type="PANTHER" id="PTHR48069">
    <property type="entry name" value="DIHYDROFOLATE REDUCTASE"/>
    <property type="match status" value="1"/>
</dbReference>
<sequence>MQISHLVALSRNSVIGVNNNLPWKLKRDLQHFSAYTQKKAMVMGRKTFESIGRPLPNRHNIVISSSLDCLDGLEIVRSLEEGIQAAHTWNVAHQIEDEVVLIGGGHVFKDSMLMVNKLVLTRVDCEIAGDIFYPEINLQEWRNISSETHARDEDNEYDFMIETYLRD</sequence>
<dbReference type="PROSITE" id="PS00075">
    <property type="entry name" value="DHFR_1"/>
    <property type="match status" value="1"/>
</dbReference>
<reference evidence="12" key="1">
    <citation type="submission" date="2015-10" db="EMBL/GenBank/DDBJ databases">
        <title>Metagenome-Assembled Genomes uncover a global brackish microbiome.</title>
        <authorList>
            <person name="Hugerth L.W."/>
            <person name="Larsson J."/>
            <person name="Alneberg J."/>
            <person name="Lindh M.V."/>
            <person name="Legrand C."/>
            <person name="Pinhassi J."/>
            <person name="Andersson A."/>
        </authorList>
    </citation>
    <scope>NUCLEOTIDE SEQUENCE [LARGE SCALE GENOMIC DNA]</scope>
</reference>
<dbReference type="GO" id="GO:0046655">
    <property type="term" value="P:folic acid metabolic process"/>
    <property type="evidence" value="ECO:0007669"/>
    <property type="project" value="TreeGrafter"/>
</dbReference>
<dbReference type="PANTHER" id="PTHR48069:SF3">
    <property type="entry name" value="DIHYDROFOLATE REDUCTASE"/>
    <property type="match status" value="1"/>
</dbReference>
<dbReference type="Gene3D" id="3.40.430.10">
    <property type="entry name" value="Dihydrofolate Reductase, subunit A"/>
    <property type="match status" value="1"/>
</dbReference>
<dbReference type="Pfam" id="PF00186">
    <property type="entry name" value="DHFR_1"/>
    <property type="match status" value="1"/>
</dbReference>
<dbReference type="PROSITE" id="PS51330">
    <property type="entry name" value="DHFR_2"/>
    <property type="match status" value="1"/>
</dbReference>
<comment type="function">
    <text evidence="7 8">Key enzyme in folate metabolism. Catalyzes an essential reaction for de novo glycine and purine synthesis, and for DNA precursor synthesis.</text>
</comment>
<dbReference type="UniPathway" id="UPA00077">
    <property type="reaction ID" value="UER00158"/>
</dbReference>
<dbReference type="PRINTS" id="PR00070">
    <property type="entry name" value="DHFR"/>
</dbReference>
<evidence type="ECO:0000256" key="5">
    <source>
        <dbReference type="ARBA" id="ARBA00022857"/>
    </source>
</evidence>
<organism evidence="11 12">
    <name type="scientific">SAR86 cluster bacterium BACL1 MAG-120920-bin57</name>
    <dbReference type="NCBI Taxonomy" id="1655571"/>
    <lineage>
        <taxon>Bacteria</taxon>
        <taxon>Pseudomonadati</taxon>
        <taxon>Pseudomonadota</taxon>
        <taxon>Gammaproteobacteria</taxon>
        <taxon>SAR86 cluster</taxon>
    </lineage>
</organism>
<evidence type="ECO:0000256" key="7">
    <source>
        <dbReference type="ARBA" id="ARBA00025067"/>
    </source>
</evidence>
<comment type="pathway">
    <text evidence="1 8">Cofactor biosynthesis; tetrahydrofolate biosynthesis; 5,6,7,8-tetrahydrofolate from 7,8-dihydrofolate: step 1/1.</text>
</comment>
<evidence type="ECO:0000256" key="4">
    <source>
        <dbReference type="ARBA" id="ARBA00022563"/>
    </source>
</evidence>
<dbReference type="EC" id="1.5.1.3" evidence="3 8"/>
<dbReference type="GO" id="GO:0046452">
    <property type="term" value="P:dihydrofolate metabolic process"/>
    <property type="evidence" value="ECO:0007669"/>
    <property type="project" value="TreeGrafter"/>
</dbReference>
<keyword evidence="4 8" id="KW-0554">One-carbon metabolism</keyword>
<dbReference type="GO" id="GO:0046654">
    <property type="term" value="P:tetrahydrofolate biosynthetic process"/>
    <property type="evidence" value="ECO:0007669"/>
    <property type="project" value="UniProtKB-UniPathway"/>
</dbReference>
<gene>
    <name evidence="11" type="ORF">ABR63_02605</name>
</gene>
<dbReference type="InterPro" id="IPR001796">
    <property type="entry name" value="DHFR_dom"/>
</dbReference>
<keyword evidence="5 8" id="KW-0521">NADP</keyword>
<dbReference type="Proteomes" id="UP000050874">
    <property type="component" value="Unassembled WGS sequence"/>
</dbReference>
<evidence type="ECO:0000256" key="9">
    <source>
        <dbReference type="RuleBase" id="RU004474"/>
    </source>
</evidence>
<dbReference type="CDD" id="cd00209">
    <property type="entry name" value="DHFR"/>
    <property type="match status" value="1"/>
</dbReference>
<keyword evidence="6 8" id="KW-0560">Oxidoreductase</keyword>
<dbReference type="InterPro" id="IPR024072">
    <property type="entry name" value="DHFR-like_dom_sf"/>
</dbReference>
<dbReference type="InterPro" id="IPR017925">
    <property type="entry name" value="DHFR_CS"/>
</dbReference>
<accession>A0A0R2PS58</accession>
<feature type="domain" description="DHFR" evidence="10">
    <location>
        <begin position="2"/>
        <end position="166"/>
    </location>
</feature>
<evidence type="ECO:0000259" key="10">
    <source>
        <dbReference type="PROSITE" id="PS51330"/>
    </source>
</evidence>
<evidence type="ECO:0000256" key="2">
    <source>
        <dbReference type="ARBA" id="ARBA00009539"/>
    </source>
</evidence>
<evidence type="ECO:0000256" key="3">
    <source>
        <dbReference type="ARBA" id="ARBA00012856"/>
    </source>
</evidence>
<evidence type="ECO:0000256" key="6">
    <source>
        <dbReference type="ARBA" id="ARBA00023002"/>
    </source>
</evidence>
<comment type="caution">
    <text evidence="11">The sequence shown here is derived from an EMBL/GenBank/DDBJ whole genome shotgun (WGS) entry which is preliminary data.</text>
</comment>
<name>A0A0R2PS58_9GAMM</name>